<dbReference type="SUPFAM" id="SSF56784">
    <property type="entry name" value="HAD-like"/>
    <property type="match status" value="1"/>
</dbReference>
<comment type="subcellular location">
    <subcellularLocation>
        <location evidence="1">Membrane</location>
    </subcellularLocation>
</comment>
<dbReference type="OrthoDB" id="786213at2759"/>
<dbReference type="Gene3D" id="3.40.50.1000">
    <property type="entry name" value="HAD superfamily/HAD-like"/>
    <property type="match status" value="1"/>
</dbReference>
<name>A0A0K9Q1L5_ZOSMR</name>
<dbReference type="InterPro" id="IPR056462">
    <property type="entry name" value="HAD_RAM2/GPAT1-8"/>
</dbReference>
<evidence type="ECO:0000256" key="5">
    <source>
        <dbReference type="ARBA" id="ARBA00022989"/>
    </source>
</evidence>
<evidence type="ECO:0000256" key="6">
    <source>
        <dbReference type="ARBA" id="ARBA00023136"/>
    </source>
</evidence>
<dbReference type="PANTHER" id="PTHR15486:SF70">
    <property type="entry name" value="GLYCEROL-3-PHOSPHATE ACYLTRANSFERASE 8-RELATED"/>
    <property type="match status" value="1"/>
</dbReference>
<dbReference type="AlphaFoldDB" id="A0A0K9Q1L5"/>
<dbReference type="Proteomes" id="UP000036987">
    <property type="component" value="Unassembled WGS sequence"/>
</dbReference>
<reference evidence="9" key="1">
    <citation type="journal article" date="2016" name="Nature">
        <title>The genome of the seagrass Zostera marina reveals angiosperm adaptation to the sea.</title>
        <authorList>
            <person name="Olsen J.L."/>
            <person name="Rouze P."/>
            <person name="Verhelst B."/>
            <person name="Lin Y.-C."/>
            <person name="Bayer T."/>
            <person name="Collen J."/>
            <person name="Dattolo E."/>
            <person name="De Paoli E."/>
            <person name="Dittami S."/>
            <person name="Maumus F."/>
            <person name="Michel G."/>
            <person name="Kersting A."/>
            <person name="Lauritano C."/>
            <person name="Lohaus R."/>
            <person name="Toepel M."/>
            <person name="Tonon T."/>
            <person name="Vanneste K."/>
            <person name="Amirebrahimi M."/>
            <person name="Brakel J."/>
            <person name="Bostroem C."/>
            <person name="Chovatia M."/>
            <person name="Grimwood J."/>
            <person name="Jenkins J.W."/>
            <person name="Jueterbock A."/>
            <person name="Mraz A."/>
            <person name="Stam W.T."/>
            <person name="Tice H."/>
            <person name="Bornberg-Bauer E."/>
            <person name="Green P.J."/>
            <person name="Pearson G.A."/>
            <person name="Procaccini G."/>
            <person name="Duarte C.M."/>
            <person name="Schmutz J."/>
            <person name="Reusch T.B.H."/>
            <person name="Van de Peer Y."/>
        </authorList>
    </citation>
    <scope>NUCLEOTIDE SEQUENCE [LARGE SCALE GENOMIC DNA]</scope>
    <source>
        <strain evidence="9">cv. Finnish</strain>
    </source>
</reference>
<dbReference type="Pfam" id="PF23270">
    <property type="entry name" value="HAD_RAM2_N"/>
    <property type="match status" value="1"/>
</dbReference>
<keyword evidence="6" id="KW-0472">Membrane</keyword>
<evidence type="ECO:0000313" key="9">
    <source>
        <dbReference type="Proteomes" id="UP000036987"/>
    </source>
</evidence>
<evidence type="ECO:0000313" key="8">
    <source>
        <dbReference type="EMBL" id="KMZ74427.1"/>
    </source>
</evidence>
<dbReference type="GO" id="GO:0016740">
    <property type="term" value="F:transferase activity"/>
    <property type="evidence" value="ECO:0007669"/>
    <property type="project" value="UniProtKB-KW"/>
</dbReference>
<dbReference type="Gene3D" id="1.20.1440.100">
    <property type="entry name" value="SG protein - dephosphorylation function"/>
    <property type="match status" value="1"/>
</dbReference>
<evidence type="ECO:0000256" key="1">
    <source>
        <dbReference type="ARBA" id="ARBA00004370"/>
    </source>
</evidence>
<protein>
    <recommendedName>
        <fullName evidence="7">Glycerol-3-phosphate acyltransferase RAM2/GPAT1-8 HAD-like domain-containing protein</fullName>
    </recommendedName>
</protein>
<keyword evidence="5" id="KW-1133">Transmembrane helix</keyword>
<evidence type="ECO:0000256" key="4">
    <source>
        <dbReference type="ARBA" id="ARBA00022692"/>
    </source>
</evidence>
<gene>
    <name evidence="8" type="ORF">ZOSMA_129G00190</name>
</gene>
<sequence length="291" mass="32426">MPLQRSCTFPPISNCDATTDRQAHTVAADLDGTLLVSRSSFPYFMVLSVEAGSVARGILLLLSSPFVLFLYKLVSESAAIKLLIFISTAGIPFSRISRVCKDILPRYYAEDVREESWRAFRQCGRRRVVVTANPTVLVESFVRKRLRGDLVIGTELEVKDGITTGWVEHPGIIVGSKKKDSVLREFGEAALPDLGLGDRESDHDFMGLCKEAYMVQPDPLAMKSSPEELKPNDVETDAAVVVGFDDCFFKSRPEPLTALLTFINFPFRHFGPSWYYSNPQGPWAPSPKKDE</sequence>
<keyword evidence="3" id="KW-0808">Transferase</keyword>
<evidence type="ECO:0000256" key="2">
    <source>
        <dbReference type="ARBA" id="ARBA00007937"/>
    </source>
</evidence>
<dbReference type="GO" id="GO:0016020">
    <property type="term" value="C:membrane"/>
    <property type="evidence" value="ECO:0007669"/>
    <property type="project" value="UniProtKB-SubCell"/>
</dbReference>
<proteinExistence type="inferred from homology"/>
<dbReference type="InterPro" id="IPR036412">
    <property type="entry name" value="HAD-like_sf"/>
</dbReference>
<keyword evidence="9" id="KW-1185">Reference proteome</keyword>
<organism evidence="8 9">
    <name type="scientific">Zostera marina</name>
    <name type="common">Eelgrass</name>
    <dbReference type="NCBI Taxonomy" id="29655"/>
    <lineage>
        <taxon>Eukaryota</taxon>
        <taxon>Viridiplantae</taxon>
        <taxon>Streptophyta</taxon>
        <taxon>Embryophyta</taxon>
        <taxon>Tracheophyta</taxon>
        <taxon>Spermatophyta</taxon>
        <taxon>Magnoliopsida</taxon>
        <taxon>Liliopsida</taxon>
        <taxon>Zosteraceae</taxon>
        <taxon>Zostera</taxon>
    </lineage>
</organism>
<comment type="similarity">
    <text evidence="2">Belongs to the GPAT/DAPAT family.</text>
</comment>
<accession>A0A0K9Q1L5</accession>
<feature type="domain" description="Glycerol-3-phosphate acyltransferase RAM2/GPAT1-8 HAD-like" evidence="7">
    <location>
        <begin position="25"/>
        <end position="215"/>
    </location>
</feature>
<comment type="caution">
    <text evidence="8">The sequence shown here is derived from an EMBL/GenBank/DDBJ whole genome shotgun (WGS) entry which is preliminary data.</text>
</comment>
<evidence type="ECO:0000259" key="7">
    <source>
        <dbReference type="Pfam" id="PF23270"/>
    </source>
</evidence>
<evidence type="ECO:0000256" key="3">
    <source>
        <dbReference type="ARBA" id="ARBA00022679"/>
    </source>
</evidence>
<dbReference type="PANTHER" id="PTHR15486">
    <property type="entry name" value="ANCIENT UBIQUITOUS PROTEIN"/>
    <property type="match status" value="1"/>
</dbReference>
<keyword evidence="4" id="KW-0812">Transmembrane</keyword>
<dbReference type="InterPro" id="IPR023214">
    <property type="entry name" value="HAD_sf"/>
</dbReference>
<dbReference type="STRING" id="29655.A0A0K9Q1L5"/>
<dbReference type="EMBL" id="LFYR01000337">
    <property type="protein sequence ID" value="KMZ74427.1"/>
    <property type="molecule type" value="Genomic_DNA"/>
</dbReference>
<dbReference type="OMA" id="KRDTWRI"/>